<dbReference type="RefSeq" id="WP_109984626.1">
    <property type="nucleotide sequence ID" value="NZ_QGTD01000009.1"/>
</dbReference>
<proteinExistence type="predicted"/>
<protein>
    <submittedName>
        <fullName evidence="3">Peptidase C39</fullName>
    </submittedName>
</protein>
<dbReference type="InterPro" id="IPR039564">
    <property type="entry name" value="Peptidase_C39-like"/>
</dbReference>
<feature type="domain" description="Peptidase C39-like" evidence="2">
    <location>
        <begin position="89"/>
        <end position="254"/>
    </location>
</feature>
<evidence type="ECO:0000259" key="2">
    <source>
        <dbReference type="Pfam" id="PF13529"/>
    </source>
</evidence>
<sequence length="284" mass="32613">MLTTLFIISIFMFFFLLYFYKSYRKKIIQYMALLYILLFGTISIGTGGYLLYTADIEWVYATDYQTKLFTTHANHHLTLDTKVEHSVKLDAPMVYQLPELPRGCEVTTLSMLLQYHDIDVDKLTLASQIVKDTTNYKQENGQIFFGNPHEGFVGDMYSFENPGYGVYHQPLTELAKSYVGNLAQDLTGSDFHRVIESISQQKPVLVITNATFQPLAEEAFETWQTPEGPIKITMKEHAVLVTGYDKDFIYFNDPLKGKQKKAPKHAFISAWEQMGKQAITIDYD</sequence>
<gene>
    <name evidence="3" type="ORF">DLJ74_11790</name>
</gene>
<dbReference type="AlphaFoldDB" id="A0A317KX81"/>
<keyword evidence="1" id="KW-0812">Transmembrane</keyword>
<reference evidence="3 4" key="1">
    <citation type="submission" date="2018-05" db="EMBL/GenBank/DDBJ databases">
        <title>Genomic analysis of Gracilibacillus dipsosauri DD1 reveals novel features of a salt-tolerant amylase.</title>
        <authorList>
            <person name="Deutch C.E."/>
            <person name="Yang S."/>
        </authorList>
    </citation>
    <scope>NUCLEOTIDE SEQUENCE [LARGE SCALE GENOMIC DNA]</scope>
    <source>
        <strain evidence="3 4">DD1</strain>
    </source>
</reference>
<dbReference type="EMBL" id="QGTD01000009">
    <property type="protein sequence ID" value="PWU68107.1"/>
    <property type="molecule type" value="Genomic_DNA"/>
</dbReference>
<evidence type="ECO:0000256" key="1">
    <source>
        <dbReference type="SAM" id="Phobius"/>
    </source>
</evidence>
<comment type="caution">
    <text evidence="3">The sequence shown here is derived from an EMBL/GenBank/DDBJ whole genome shotgun (WGS) entry which is preliminary data.</text>
</comment>
<accession>A0A317KX81</accession>
<dbReference type="CDD" id="cd02549">
    <property type="entry name" value="Peptidase_C39A"/>
    <property type="match status" value="1"/>
</dbReference>
<evidence type="ECO:0000313" key="3">
    <source>
        <dbReference type="EMBL" id="PWU68107.1"/>
    </source>
</evidence>
<feature type="transmembrane region" description="Helical" evidence="1">
    <location>
        <begin position="6"/>
        <end position="23"/>
    </location>
</feature>
<dbReference type="Proteomes" id="UP000245624">
    <property type="component" value="Unassembled WGS sequence"/>
</dbReference>
<dbReference type="Gene3D" id="3.90.70.10">
    <property type="entry name" value="Cysteine proteinases"/>
    <property type="match status" value="1"/>
</dbReference>
<dbReference type="Pfam" id="PF13529">
    <property type="entry name" value="Peptidase_C39_2"/>
    <property type="match status" value="1"/>
</dbReference>
<dbReference type="PANTHER" id="PTHR37806">
    <property type="entry name" value="LMO0724 PROTEIN"/>
    <property type="match status" value="1"/>
</dbReference>
<keyword evidence="1" id="KW-0472">Membrane</keyword>
<evidence type="ECO:0000313" key="4">
    <source>
        <dbReference type="Proteomes" id="UP000245624"/>
    </source>
</evidence>
<feature type="transmembrane region" description="Helical" evidence="1">
    <location>
        <begin position="30"/>
        <end position="52"/>
    </location>
</feature>
<organism evidence="3 4">
    <name type="scientific">Gracilibacillus dipsosauri</name>
    <dbReference type="NCBI Taxonomy" id="178340"/>
    <lineage>
        <taxon>Bacteria</taxon>
        <taxon>Bacillati</taxon>
        <taxon>Bacillota</taxon>
        <taxon>Bacilli</taxon>
        <taxon>Bacillales</taxon>
        <taxon>Bacillaceae</taxon>
        <taxon>Gracilibacillus</taxon>
    </lineage>
</organism>
<keyword evidence="4" id="KW-1185">Reference proteome</keyword>
<dbReference type="PANTHER" id="PTHR37806:SF1">
    <property type="entry name" value="PEPTIDASE C39-LIKE DOMAIN-CONTAINING PROTEIN"/>
    <property type="match status" value="1"/>
</dbReference>
<name>A0A317KX81_9BACI</name>
<dbReference type="InterPro" id="IPR039563">
    <property type="entry name" value="Peptidase_C39_single_dom"/>
</dbReference>
<keyword evidence="1" id="KW-1133">Transmembrane helix</keyword>
<dbReference type="OrthoDB" id="1164310at2"/>